<dbReference type="Pfam" id="PF00419">
    <property type="entry name" value="Fimbrial"/>
    <property type="match status" value="1"/>
</dbReference>
<gene>
    <name evidence="2" type="ORF">I3679_004365</name>
</gene>
<organism evidence="2">
    <name type="scientific">Proteus mirabilis</name>
    <dbReference type="NCBI Taxonomy" id="584"/>
    <lineage>
        <taxon>Bacteria</taxon>
        <taxon>Pseudomonadati</taxon>
        <taxon>Pseudomonadota</taxon>
        <taxon>Gammaproteobacteria</taxon>
        <taxon>Enterobacterales</taxon>
        <taxon>Morganellaceae</taxon>
        <taxon>Proteus</taxon>
    </lineage>
</organism>
<evidence type="ECO:0000313" key="2">
    <source>
        <dbReference type="EMBL" id="MEY2343807.1"/>
    </source>
</evidence>
<dbReference type="InterPro" id="IPR036937">
    <property type="entry name" value="Adhesion_dom_fimbrial_sf"/>
</dbReference>
<proteinExistence type="predicted"/>
<dbReference type="SUPFAM" id="SSF49401">
    <property type="entry name" value="Bacterial adhesins"/>
    <property type="match status" value="1"/>
</dbReference>
<evidence type="ECO:0000259" key="1">
    <source>
        <dbReference type="Pfam" id="PF00419"/>
    </source>
</evidence>
<accession>A0ABD5LRC7</accession>
<dbReference type="InterPro" id="IPR000259">
    <property type="entry name" value="Adhesion_dom_fimbrial"/>
</dbReference>
<reference evidence="2" key="1">
    <citation type="submission" date="2021-05" db="EMBL/GenBank/DDBJ databases">
        <title>First report of NDM-5 and VEB-6 producing Proteus mirabilis isolated from blood of a sepsis patient in Kolkata, India.</title>
        <authorList>
            <person name="Halder G."/>
            <person name="Chaudhuri B."/>
            <person name="Dutta S."/>
        </authorList>
    </citation>
    <scope>NUCLEOTIDE SEQUENCE [LARGE SCALE GENOMIC DNA]</scope>
    <source>
        <strain evidence="2">7049</strain>
    </source>
</reference>
<dbReference type="AlphaFoldDB" id="A0ABD5LRC7"/>
<dbReference type="Gene3D" id="2.60.40.1090">
    <property type="entry name" value="Fimbrial-type adhesion domain"/>
    <property type="match status" value="1"/>
</dbReference>
<protein>
    <submittedName>
        <fullName evidence="2">Fimbrial protein</fullName>
    </submittedName>
</protein>
<comment type="caution">
    <text evidence="2">The sequence shown here is derived from an EMBL/GenBank/DDBJ whole genome shotgun (WGS) entry which is preliminary data.</text>
</comment>
<sequence length="107" mass="11366">MPIKCEGGSFTDPNSRIMFKVQTGSSGIASFDSNYLGTTGSVDRSNLGIVLRDKSGTIIPPNQYFSVGKLNNFNGNWEVSAAPIAKAGSKITEGEFSAHATLIAEFM</sequence>
<dbReference type="EMBL" id="JADQCH020000001">
    <property type="protein sequence ID" value="MEY2343807.1"/>
    <property type="molecule type" value="Genomic_DNA"/>
</dbReference>
<name>A0ABD5LRC7_PROMI</name>
<feature type="domain" description="Fimbrial-type adhesion" evidence="1">
    <location>
        <begin position="3"/>
        <end position="106"/>
    </location>
</feature>
<dbReference type="InterPro" id="IPR008966">
    <property type="entry name" value="Adhesion_dom_sf"/>
</dbReference>